<reference evidence="3" key="2">
    <citation type="submission" date="2021-04" db="EMBL/GenBank/DDBJ databases">
        <authorList>
            <person name="Gilroy R."/>
        </authorList>
    </citation>
    <scope>NUCLEOTIDE SEQUENCE</scope>
    <source>
        <strain evidence="3">1282</strain>
    </source>
</reference>
<dbReference type="GO" id="GO:0046872">
    <property type="term" value="F:metal ion binding"/>
    <property type="evidence" value="ECO:0007669"/>
    <property type="project" value="UniProtKB-KW"/>
</dbReference>
<dbReference type="InterPro" id="IPR051785">
    <property type="entry name" value="MMCE/EMCE_epimerase"/>
</dbReference>
<comment type="caution">
    <text evidence="3">The sequence shown here is derived from an EMBL/GenBank/DDBJ whole genome shotgun (WGS) entry which is preliminary data.</text>
</comment>
<dbReference type="GO" id="GO:0004493">
    <property type="term" value="F:methylmalonyl-CoA epimerase activity"/>
    <property type="evidence" value="ECO:0007669"/>
    <property type="project" value="TreeGrafter"/>
</dbReference>
<dbReference type="PANTHER" id="PTHR43048">
    <property type="entry name" value="METHYLMALONYL-COA EPIMERASE"/>
    <property type="match status" value="1"/>
</dbReference>
<dbReference type="InterPro" id="IPR004360">
    <property type="entry name" value="Glyas_Fos-R_dOase_dom"/>
</dbReference>
<dbReference type="InterPro" id="IPR029068">
    <property type="entry name" value="Glyas_Bleomycin-R_OHBP_Dase"/>
</dbReference>
<dbReference type="SUPFAM" id="SSF54593">
    <property type="entry name" value="Glyoxalase/Bleomycin resistance protein/Dihydroxybiphenyl dioxygenase"/>
    <property type="match status" value="1"/>
</dbReference>
<dbReference type="EMBL" id="DXDU01000068">
    <property type="protein sequence ID" value="HIY26368.1"/>
    <property type="molecule type" value="Genomic_DNA"/>
</dbReference>
<evidence type="ECO:0000313" key="3">
    <source>
        <dbReference type="EMBL" id="HIY26368.1"/>
    </source>
</evidence>
<dbReference type="GO" id="GO:0046491">
    <property type="term" value="P:L-methylmalonyl-CoA metabolic process"/>
    <property type="evidence" value="ECO:0007669"/>
    <property type="project" value="TreeGrafter"/>
</dbReference>
<sequence length="131" mass="14695">MKQLGEFALGLQHVGLPTNDLKKTLAFYEGLGFETVYQVKNEAAGEDVAFLRLQGLTLEVYENGKAAMESGAIDHLAIDVTDVEAAYRLAQEQGYEIVSDGVEFLPFWNNGVKYFILLGPNRERIEFNQYL</sequence>
<dbReference type="InterPro" id="IPR037523">
    <property type="entry name" value="VOC_core"/>
</dbReference>
<evidence type="ECO:0000256" key="1">
    <source>
        <dbReference type="ARBA" id="ARBA00022723"/>
    </source>
</evidence>
<evidence type="ECO:0000259" key="2">
    <source>
        <dbReference type="PROSITE" id="PS51819"/>
    </source>
</evidence>
<feature type="domain" description="VOC" evidence="2">
    <location>
        <begin position="10"/>
        <end position="130"/>
    </location>
</feature>
<protein>
    <submittedName>
        <fullName evidence="3">VOC family protein</fullName>
    </submittedName>
</protein>
<dbReference type="Gene3D" id="3.10.180.10">
    <property type="entry name" value="2,3-Dihydroxybiphenyl 1,2-Dioxygenase, domain 1"/>
    <property type="match status" value="1"/>
</dbReference>
<dbReference type="PROSITE" id="PS51819">
    <property type="entry name" value="VOC"/>
    <property type="match status" value="1"/>
</dbReference>
<dbReference type="Pfam" id="PF00903">
    <property type="entry name" value="Glyoxalase"/>
    <property type="match status" value="1"/>
</dbReference>
<evidence type="ECO:0000313" key="4">
    <source>
        <dbReference type="Proteomes" id="UP000823915"/>
    </source>
</evidence>
<proteinExistence type="predicted"/>
<reference evidence="3" key="1">
    <citation type="journal article" date="2021" name="PeerJ">
        <title>Extensive microbial diversity within the chicken gut microbiome revealed by metagenomics and culture.</title>
        <authorList>
            <person name="Gilroy R."/>
            <person name="Ravi A."/>
            <person name="Getino M."/>
            <person name="Pursley I."/>
            <person name="Horton D.L."/>
            <person name="Alikhan N.F."/>
            <person name="Baker D."/>
            <person name="Gharbi K."/>
            <person name="Hall N."/>
            <person name="Watson M."/>
            <person name="Adriaenssens E.M."/>
            <person name="Foster-Nyarko E."/>
            <person name="Jarju S."/>
            <person name="Secka A."/>
            <person name="Antonio M."/>
            <person name="Oren A."/>
            <person name="Chaudhuri R.R."/>
            <person name="La Ragione R."/>
            <person name="Hildebrand F."/>
            <person name="Pallen M.J."/>
        </authorList>
    </citation>
    <scope>NUCLEOTIDE SEQUENCE</scope>
    <source>
        <strain evidence="3">1282</strain>
    </source>
</reference>
<dbReference type="CDD" id="cd06587">
    <property type="entry name" value="VOC"/>
    <property type="match status" value="1"/>
</dbReference>
<name>A0A9D1YCG8_9FIRM</name>
<dbReference type="AlphaFoldDB" id="A0A9D1YCG8"/>
<gene>
    <name evidence="3" type="ORF">H9838_04240</name>
</gene>
<accession>A0A9D1YCG8</accession>
<dbReference type="PANTHER" id="PTHR43048:SF3">
    <property type="entry name" value="METHYLMALONYL-COA EPIMERASE, MITOCHONDRIAL"/>
    <property type="match status" value="1"/>
</dbReference>
<organism evidence="3 4">
    <name type="scientific">Candidatus Acutalibacter pullistercoris</name>
    <dbReference type="NCBI Taxonomy" id="2838418"/>
    <lineage>
        <taxon>Bacteria</taxon>
        <taxon>Bacillati</taxon>
        <taxon>Bacillota</taxon>
        <taxon>Clostridia</taxon>
        <taxon>Eubacteriales</taxon>
        <taxon>Acutalibacteraceae</taxon>
        <taxon>Acutalibacter</taxon>
    </lineage>
</organism>
<dbReference type="Proteomes" id="UP000823915">
    <property type="component" value="Unassembled WGS sequence"/>
</dbReference>
<keyword evidence="1" id="KW-0479">Metal-binding</keyword>